<name>A0ABN9VT04_9DINO</name>
<organism evidence="2 3">
    <name type="scientific">Prorocentrum cordatum</name>
    <dbReference type="NCBI Taxonomy" id="2364126"/>
    <lineage>
        <taxon>Eukaryota</taxon>
        <taxon>Sar</taxon>
        <taxon>Alveolata</taxon>
        <taxon>Dinophyceae</taxon>
        <taxon>Prorocentrales</taxon>
        <taxon>Prorocentraceae</taxon>
        <taxon>Prorocentrum</taxon>
    </lineage>
</organism>
<comment type="caution">
    <text evidence="2">The sequence shown here is derived from an EMBL/GenBank/DDBJ whole genome shotgun (WGS) entry which is preliminary data.</text>
</comment>
<evidence type="ECO:0000313" key="2">
    <source>
        <dbReference type="EMBL" id="CAK0875131.1"/>
    </source>
</evidence>
<dbReference type="Proteomes" id="UP001189429">
    <property type="component" value="Unassembled WGS sequence"/>
</dbReference>
<evidence type="ECO:0000313" key="3">
    <source>
        <dbReference type="Proteomes" id="UP001189429"/>
    </source>
</evidence>
<feature type="region of interest" description="Disordered" evidence="1">
    <location>
        <begin position="55"/>
        <end position="89"/>
    </location>
</feature>
<dbReference type="EMBL" id="CAUYUJ010017477">
    <property type="protein sequence ID" value="CAK0875131.1"/>
    <property type="molecule type" value="Genomic_DNA"/>
</dbReference>
<sequence length="130" mass="14386">MKTGRTFWQYSCGRPADARVKGQASDEKQRAVRPSIPTPHPLCLLLHIARSRLSQTEGLPDSTTRLTGHAKDTQRIQRMPPQKSCRVGQRAERLGLATGLGRHELCPAARRNLRVDLVQPCNLAAEAGQL</sequence>
<evidence type="ECO:0000256" key="1">
    <source>
        <dbReference type="SAM" id="MobiDB-lite"/>
    </source>
</evidence>
<accession>A0ABN9VT04</accession>
<reference evidence="2" key="1">
    <citation type="submission" date="2023-10" db="EMBL/GenBank/DDBJ databases">
        <authorList>
            <person name="Chen Y."/>
            <person name="Shah S."/>
            <person name="Dougan E. K."/>
            <person name="Thang M."/>
            <person name="Chan C."/>
        </authorList>
    </citation>
    <scope>NUCLEOTIDE SEQUENCE [LARGE SCALE GENOMIC DNA]</scope>
</reference>
<keyword evidence="3" id="KW-1185">Reference proteome</keyword>
<protein>
    <submittedName>
        <fullName evidence="2">Uncharacterized protein</fullName>
    </submittedName>
</protein>
<proteinExistence type="predicted"/>
<feature type="compositionally biased region" description="Polar residues" evidence="1">
    <location>
        <begin position="55"/>
        <end position="66"/>
    </location>
</feature>
<gene>
    <name evidence="2" type="ORF">PCOR1329_LOCUS59862</name>
</gene>